<dbReference type="Proteomes" id="UP000368032">
    <property type="component" value="Unassembled WGS sequence"/>
</dbReference>
<evidence type="ECO:0000313" key="4">
    <source>
        <dbReference type="Proteomes" id="UP000469380"/>
    </source>
</evidence>
<evidence type="ECO:0000313" key="2">
    <source>
        <dbReference type="EMBL" id="VWL87571.1"/>
    </source>
</evidence>
<reference evidence="1 4" key="1">
    <citation type="journal article" date="2019" name="Nat. Med.">
        <title>A library of human gut bacterial isolates paired with longitudinal multiomics data enables mechanistic microbiome research.</title>
        <authorList>
            <person name="Poyet M."/>
            <person name="Groussin M."/>
            <person name="Gibbons S.M."/>
            <person name="Avila-Pacheco J."/>
            <person name="Jiang X."/>
            <person name="Kearney S.M."/>
            <person name="Perrotta A.R."/>
            <person name="Berdy B."/>
            <person name="Zhao S."/>
            <person name="Lieberman T.D."/>
            <person name="Swanson P.K."/>
            <person name="Smith M."/>
            <person name="Roesemann S."/>
            <person name="Alexander J.E."/>
            <person name="Rich S.A."/>
            <person name="Livny J."/>
            <person name="Vlamakis H."/>
            <person name="Clish C."/>
            <person name="Bullock K."/>
            <person name="Deik A."/>
            <person name="Scott J."/>
            <person name="Pierce K.A."/>
            <person name="Xavier R.J."/>
            <person name="Alm E.J."/>
        </authorList>
    </citation>
    <scope>NUCLEOTIDE SEQUENCE [LARGE SCALE GENOMIC DNA]</scope>
    <source>
        <strain evidence="1 4">BIOML-A20</strain>
    </source>
</reference>
<dbReference type="Gene3D" id="1.10.10.1400">
    <property type="entry name" value="Terminase, small subunit, N-terminal DNA-binding domain, HTH motif"/>
    <property type="match status" value="1"/>
</dbReference>
<dbReference type="EMBL" id="WWSR01000010">
    <property type="protein sequence ID" value="MZJ39664.1"/>
    <property type="molecule type" value="Genomic_DNA"/>
</dbReference>
<evidence type="ECO:0000313" key="1">
    <source>
        <dbReference type="EMBL" id="MZJ39664.1"/>
    </source>
</evidence>
<dbReference type="Proteomes" id="UP000469380">
    <property type="component" value="Unassembled WGS sequence"/>
</dbReference>
<protein>
    <submittedName>
        <fullName evidence="2">Terminase small subunit</fullName>
    </submittedName>
</protein>
<accession>A0A5K1IJZ7</accession>
<organism evidence="2 3">
    <name type="scientific">Collinsella aerofaciens</name>
    <dbReference type="NCBI Taxonomy" id="74426"/>
    <lineage>
        <taxon>Bacteria</taxon>
        <taxon>Bacillati</taxon>
        <taxon>Actinomycetota</taxon>
        <taxon>Coriobacteriia</taxon>
        <taxon>Coriobacteriales</taxon>
        <taxon>Coriobacteriaceae</taxon>
        <taxon>Collinsella</taxon>
    </lineage>
</organism>
<gene>
    <name evidence="2" type="ORF">CKJAJONC_01153</name>
    <name evidence="1" type="ORF">GT464_06850</name>
</gene>
<dbReference type="RefSeq" id="WP_117765325.1">
    <property type="nucleotide sequence ID" value="NZ_CABJFS010000002.1"/>
</dbReference>
<dbReference type="AlphaFoldDB" id="A0A5K1IJZ7"/>
<sequence length="143" mass="15727">MPKKDKPLTAKQEAFAREMAKPRAKQQDAYRAAYDCKRMNYNSISCAASKLMRDPRIAHRIQEIRDAAAKDCRWELQDAAAPLFEVLDGALPIFRRQAAEGSINGDARLAITESVKLLNDMFGVDGAKAAMAEAGVTIVDDLG</sequence>
<proteinExistence type="predicted"/>
<dbReference type="InterPro" id="IPR038713">
    <property type="entry name" value="Terminase_Gp1_N_sf"/>
</dbReference>
<name>A0A5K1IJZ7_9ACTN</name>
<dbReference type="EMBL" id="CABWIF010000002">
    <property type="protein sequence ID" value="VWL87571.1"/>
    <property type="molecule type" value="Genomic_DNA"/>
</dbReference>
<evidence type="ECO:0000313" key="3">
    <source>
        <dbReference type="Proteomes" id="UP000368032"/>
    </source>
</evidence>
<reference evidence="2 3" key="2">
    <citation type="submission" date="2019-10" db="EMBL/GenBank/DDBJ databases">
        <authorList>
            <person name="Wolf R A."/>
        </authorList>
    </citation>
    <scope>NUCLEOTIDE SEQUENCE [LARGE SCALE GENOMIC DNA]</scope>
    <source>
        <strain evidence="2">Collinsella_aerofaciens_DSM_13712</strain>
    </source>
</reference>